<organism evidence="8 9">
    <name type="scientific">Pseudomonas mangrovi</name>
    <dbReference type="NCBI Taxonomy" id="2161748"/>
    <lineage>
        <taxon>Bacteria</taxon>
        <taxon>Pseudomonadati</taxon>
        <taxon>Pseudomonadota</taxon>
        <taxon>Gammaproteobacteria</taxon>
        <taxon>Pseudomonadales</taxon>
        <taxon>Pseudomonadaceae</taxon>
        <taxon>Pseudomonas</taxon>
    </lineage>
</organism>
<keyword evidence="5" id="KW-0175">Coiled coil</keyword>
<accession>A0A2T5P661</accession>
<evidence type="ECO:0000256" key="1">
    <source>
        <dbReference type="ARBA" id="ARBA00022475"/>
    </source>
</evidence>
<sequence>MLWFKRVLGFAVALALALATLVFVLENQMPSTLAFLGFQSAELPVAVFLVMFFVAGGLLGLLLGLLVYSRLKLRLRNLEARLRRLDDERKQLHLQLSERDVSAA</sequence>
<feature type="transmembrane region" description="Helical" evidence="6">
    <location>
        <begin position="44"/>
        <end position="68"/>
    </location>
</feature>
<evidence type="ECO:0000256" key="2">
    <source>
        <dbReference type="ARBA" id="ARBA00022692"/>
    </source>
</evidence>
<dbReference type="AlphaFoldDB" id="A0A2T5P661"/>
<evidence type="ECO:0000256" key="3">
    <source>
        <dbReference type="ARBA" id="ARBA00022989"/>
    </source>
</evidence>
<evidence type="ECO:0000313" key="9">
    <source>
        <dbReference type="Proteomes" id="UP000244064"/>
    </source>
</evidence>
<name>A0A2T5P661_9PSED</name>
<proteinExistence type="predicted"/>
<dbReference type="Pfam" id="PF06305">
    <property type="entry name" value="LapA_dom"/>
    <property type="match status" value="1"/>
</dbReference>
<evidence type="ECO:0000256" key="5">
    <source>
        <dbReference type="SAM" id="Coils"/>
    </source>
</evidence>
<keyword evidence="3 6" id="KW-1133">Transmembrane helix</keyword>
<evidence type="ECO:0000313" key="8">
    <source>
        <dbReference type="EMBL" id="PTU73216.1"/>
    </source>
</evidence>
<keyword evidence="4 6" id="KW-0472">Membrane</keyword>
<dbReference type="GO" id="GO:0005886">
    <property type="term" value="C:plasma membrane"/>
    <property type="evidence" value="ECO:0007669"/>
    <property type="project" value="InterPro"/>
</dbReference>
<keyword evidence="1" id="KW-1003">Cell membrane</keyword>
<keyword evidence="2 6" id="KW-0812">Transmembrane</keyword>
<evidence type="ECO:0000256" key="4">
    <source>
        <dbReference type="ARBA" id="ARBA00023136"/>
    </source>
</evidence>
<keyword evidence="9" id="KW-1185">Reference proteome</keyword>
<evidence type="ECO:0000256" key="6">
    <source>
        <dbReference type="SAM" id="Phobius"/>
    </source>
</evidence>
<comment type="caution">
    <text evidence="8">The sequence shown here is derived from an EMBL/GenBank/DDBJ whole genome shotgun (WGS) entry which is preliminary data.</text>
</comment>
<feature type="domain" description="Lipopolysaccharide assembly protein A" evidence="7">
    <location>
        <begin position="27"/>
        <end position="88"/>
    </location>
</feature>
<protein>
    <submittedName>
        <fullName evidence="8">DUF1049 domain-containing protein</fullName>
    </submittedName>
</protein>
<evidence type="ECO:0000259" key="7">
    <source>
        <dbReference type="Pfam" id="PF06305"/>
    </source>
</evidence>
<gene>
    <name evidence="8" type="ORF">DBO85_12745</name>
</gene>
<dbReference type="EMBL" id="QASN01000020">
    <property type="protein sequence ID" value="PTU73216.1"/>
    <property type="molecule type" value="Genomic_DNA"/>
</dbReference>
<feature type="coiled-coil region" evidence="5">
    <location>
        <begin position="68"/>
        <end position="95"/>
    </location>
</feature>
<dbReference type="Proteomes" id="UP000244064">
    <property type="component" value="Unassembled WGS sequence"/>
</dbReference>
<dbReference type="InterPro" id="IPR010445">
    <property type="entry name" value="LapA_dom"/>
</dbReference>
<dbReference type="RefSeq" id="WP_108107660.1">
    <property type="nucleotide sequence ID" value="NZ_QASN01000020.1"/>
</dbReference>
<reference evidence="8 9" key="1">
    <citation type="submission" date="2018-04" db="EMBL/GenBank/DDBJ databases">
        <title>Pseudomonas sp. nov., isolated from mangrove soil.</title>
        <authorList>
            <person name="Chen C."/>
        </authorList>
    </citation>
    <scope>NUCLEOTIDE SEQUENCE [LARGE SCALE GENOMIC DNA]</scope>
    <source>
        <strain evidence="8 9">TC-11</strain>
    </source>
</reference>